<dbReference type="EMBL" id="AQHN01000004">
    <property type="protein sequence ID" value="ENN89707.1"/>
    <property type="molecule type" value="Genomic_DNA"/>
</dbReference>
<gene>
    <name evidence="2" type="ORF">RHSP_69516</name>
</gene>
<proteinExistence type="predicted"/>
<protein>
    <recommendedName>
        <fullName evidence="4">Transmembrane protein</fullName>
    </recommendedName>
</protein>
<accession>N6VF34</accession>
<reference evidence="2 3" key="1">
    <citation type="journal article" date="2012" name="BMC Genomics">
        <title>Genomic basis of broad host range and environmental adaptability of Rhizobium tropici CIAT 899 and Rhizobium sp. PRF 81 which are used in inoculants for common bean (Phaseolus vulgaris L.).</title>
        <authorList>
            <person name="Ormeno-Orrillo E."/>
            <person name="Menna P."/>
            <person name="Almeida L.G."/>
            <person name="Ollero F.J."/>
            <person name="Nicolas M.F."/>
            <person name="Pains Rodrigues E."/>
            <person name="Shigueyoshi Nakatani A."/>
            <person name="Silva Batista J.S."/>
            <person name="Oliveira Chueire L.M."/>
            <person name="Souza R.C."/>
            <person name="Ribeiro Vasconcelos A.T."/>
            <person name="Megias M."/>
            <person name="Hungria M."/>
            <person name="Martinez-Romero E."/>
        </authorList>
    </citation>
    <scope>NUCLEOTIDE SEQUENCE [LARGE SCALE GENOMIC DNA]</scope>
    <source>
        <strain evidence="2 3">PRF 81</strain>
    </source>
</reference>
<name>N6VF34_9HYPH</name>
<evidence type="ECO:0000256" key="1">
    <source>
        <dbReference type="SAM" id="Phobius"/>
    </source>
</evidence>
<keyword evidence="1" id="KW-0812">Transmembrane</keyword>
<dbReference type="STRING" id="363754.RHSP_69516"/>
<evidence type="ECO:0008006" key="4">
    <source>
        <dbReference type="Google" id="ProtNLM"/>
    </source>
</evidence>
<dbReference type="PATRIC" id="fig|363754.4.peg.243"/>
<dbReference type="RefSeq" id="WP_004107655.1">
    <property type="nucleotide sequence ID" value="NZ_AQHN01000004.1"/>
</dbReference>
<organism evidence="2 3">
    <name type="scientific">Rhizobium freirei PRF 81</name>
    <dbReference type="NCBI Taxonomy" id="363754"/>
    <lineage>
        <taxon>Bacteria</taxon>
        <taxon>Pseudomonadati</taxon>
        <taxon>Pseudomonadota</taxon>
        <taxon>Alphaproteobacteria</taxon>
        <taxon>Hyphomicrobiales</taxon>
        <taxon>Rhizobiaceae</taxon>
        <taxon>Rhizobium/Agrobacterium group</taxon>
        <taxon>Rhizobium</taxon>
    </lineage>
</organism>
<keyword evidence="1" id="KW-1133">Transmembrane helix</keyword>
<dbReference type="Proteomes" id="UP000012429">
    <property type="component" value="Unassembled WGS sequence"/>
</dbReference>
<dbReference type="AlphaFoldDB" id="N6VF34"/>
<evidence type="ECO:0000313" key="3">
    <source>
        <dbReference type="Proteomes" id="UP000012429"/>
    </source>
</evidence>
<feature type="transmembrane region" description="Helical" evidence="1">
    <location>
        <begin position="27"/>
        <end position="44"/>
    </location>
</feature>
<comment type="caution">
    <text evidence="2">The sequence shown here is derived from an EMBL/GenBank/DDBJ whole genome shotgun (WGS) entry which is preliminary data.</text>
</comment>
<sequence>MFRLLELHERAGAYAAGLLRPRSFSRWLQLAAAPTFAVMALLASDDMAADMICSTQGGSMLGGMVPMYLLMALFHLGPWLALFAREGKISG</sequence>
<feature type="transmembrane region" description="Helical" evidence="1">
    <location>
        <begin position="64"/>
        <end position="84"/>
    </location>
</feature>
<evidence type="ECO:0000313" key="2">
    <source>
        <dbReference type="EMBL" id="ENN89707.1"/>
    </source>
</evidence>
<keyword evidence="1" id="KW-0472">Membrane</keyword>
<keyword evidence="3" id="KW-1185">Reference proteome</keyword>
<dbReference type="OrthoDB" id="7777996at2"/>